<gene>
    <name evidence="1" type="ORF">RKD21_005812</name>
</gene>
<organism evidence="1 2">
    <name type="scientific">Streptomyces albogriseolus</name>
    <dbReference type="NCBI Taxonomy" id="1887"/>
    <lineage>
        <taxon>Bacteria</taxon>
        <taxon>Bacillati</taxon>
        <taxon>Actinomycetota</taxon>
        <taxon>Actinomycetes</taxon>
        <taxon>Kitasatosporales</taxon>
        <taxon>Streptomycetaceae</taxon>
        <taxon>Streptomyces</taxon>
        <taxon>Streptomyces albogriseolus group</taxon>
    </lineage>
</organism>
<reference evidence="1" key="1">
    <citation type="submission" date="2024-07" db="EMBL/GenBank/DDBJ databases">
        <title>Genome sequencing of plant associated microbes to promote plant fitness in Sorghum bicolor and Oryza sativa.</title>
        <authorList>
            <person name="Coleman-Derr D."/>
        </authorList>
    </citation>
    <scope>NUCLEOTIDE SEQUENCE</scope>
    <source>
        <strain evidence="1">SAI-173</strain>
    </source>
</reference>
<evidence type="ECO:0000313" key="1">
    <source>
        <dbReference type="EMBL" id="MEY9815555.1"/>
    </source>
</evidence>
<protein>
    <submittedName>
        <fullName evidence="1">Uncharacterized protein</fullName>
    </submittedName>
</protein>
<comment type="caution">
    <text evidence="1">The sequence shown here is derived from an EMBL/GenBank/DDBJ whole genome shotgun (WGS) entry which is preliminary data.</text>
</comment>
<evidence type="ECO:0000313" key="2">
    <source>
        <dbReference type="Proteomes" id="UP001565447"/>
    </source>
</evidence>
<dbReference type="EMBL" id="JBGCBD010000002">
    <property type="protein sequence ID" value="MEY9815555.1"/>
    <property type="molecule type" value="Genomic_DNA"/>
</dbReference>
<proteinExistence type="predicted"/>
<accession>A0ACC6UWR3</accession>
<keyword evidence="2" id="KW-1185">Reference proteome</keyword>
<dbReference type="Proteomes" id="UP001565447">
    <property type="component" value="Unassembled WGS sequence"/>
</dbReference>
<sequence>MQSSNASHTGDRQKIVHSRHPTDDRPHHPDDDRRLLRVILAVPVVLLTVVSAFFLWLAINTRPDGDWDQVAYGGIELGSALAVVSAGAGGSTVAGALGAAGDAVAVGGTGRGAGSGRGGAVGVQRGVNAHCSAQ</sequence>
<name>A0ACC6UWR3_STRAO</name>